<protein>
    <submittedName>
        <fullName evidence="1">Uncharacterized protein</fullName>
    </submittedName>
</protein>
<dbReference type="Proteomes" id="UP000243217">
    <property type="component" value="Unassembled WGS sequence"/>
</dbReference>
<gene>
    <name evidence="1" type="ORF">THRCLA_03047</name>
</gene>
<dbReference type="OrthoDB" id="59376at2759"/>
<comment type="caution">
    <text evidence="1">The sequence shown here is derived from an EMBL/GenBank/DDBJ whole genome shotgun (WGS) entry which is preliminary data.</text>
</comment>
<dbReference type="AlphaFoldDB" id="A0A1W0A378"/>
<sequence length="167" mass="18744">MLRKFVRVLPLRPSSRVFSSLAKEEASESTLLDLHFTQDVDGIQRPFRFVGVRDVEVNDKRFEDRDISIKSNGVATKLRNAYGQANFISLYVDVLPKVVDYMKENGIPHENMTKNADGIDIVTIPPTEASAPHFNLCDQPAFVELVQASPEIIADFDANQTAHVLEN</sequence>
<reference evidence="1 2" key="1">
    <citation type="journal article" date="2014" name="Genome Biol. Evol.">
        <title>The secreted proteins of Achlya hypogyna and Thraustotheca clavata identify the ancestral oomycete secretome and reveal gene acquisitions by horizontal gene transfer.</title>
        <authorList>
            <person name="Misner I."/>
            <person name="Blouin N."/>
            <person name="Leonard G."/>
            <person name="Richards T.A."/>
            <person name="Lane C.E."/>
        </authorList>
    </citation>
    <scope>NUCLEOTIDE SEQUENCE [LARGE SCALE GENOMIC DNA]</scope>
    <source>
        <strain evidence="1 2">ATCC 34112</strain>
    </source>
</reference>
<organism evidence="1 2">
    <name type="scientific">Thraustotheca clavata</name>
    <dbReference type="NCBI Taxonomy" id="74557"/>
    <lineage>
        <taxon>Eukaryota</taxon>
        <taxon>Sar</taxon>
        <taxon>Stramenopiles</taxon>
        <taxon>Oomycota</taxon>
        <taxon>Saprolegniomycetes</taxon>
        <taxon>Saprolegniales</taxon>
        <taxon>Achlyaceae</taxon>
        <taxon>Thraustotheca</taxon>
    </lineage>
</organism>
<evidence type="ECO:0000313" key="2">
    <source>
        <dbReference type="Proteomes" id="UP000243217"/>
    </source>
</evidence>
<evidence type="ECO:0000313" key="1">
    <source>
        <dbReference type="EMBL" id="OQS04734.1"/>
    </source>
</evidence>
<proteinExistence type="predicted"/>
<name>A0A1W0A378_9STRA</name>
<dbReference type="EMBL" id="JNBS01000562">
    <property type="protein sequence ID" value="OQS04734.1"/>
    <property type="molecule type" value="Genomic_DNA"/>
</dbReference>
<accession>A0A1W0A378</accession>
<keyword evidence="2" id="KW-1185">Reference proteome</keyword>